<dbReference type="EMBL" id="CP019964">
    <property type="protein sequence ID" value="ASI14090.1"/>
    <property type="molecule type" value="Genomic_DNA"/>
</dbReference>
<proteinExistence type="predicted"/>
<gene>
    <name evidence="1" type="ORF">Mia14_0797</name>
</gene>
<keyword evidence="1" id="KW-0540">Nuclease</keyword>
<protein>
    <submittedName>
        <fullName evidence="1">Homing endonuclease</fullName>
    </submittedName>
</protein>
<dbReference type="GO" id="GO:0004519">
    <property type="term" value="F:endonuclease activity"/>
    <property type="evidence" value="ECO:0007669"/>
    <property type="project" value="UniProtKB-KW"/>
</dbReference>
<keyword evidence="1" id="KW-0255">Endonuclease</keyword>
<organism evidence="1 2">
    <name type="scientific">Candidatus Mancarchaeum acidiphilum</name>
    <dbReference type="NCBI Taxonomy" id="1920749"/>
    <lineage>
        <taxon>Archaea</taxon>
        <taxon>Candidatus Micrarchaeota</taxon>
        <taxon>Candidatus Mancarchaeum</taxon>
    </lineage>
</organism>
<evidence type="ECO:0000313" key="1">
    <source>
        <dbReference type="EMBL" id="ASI14090.1"/>
    </source>
</evidence>
<name>A0A218NNN3_9ARCH</name>
<reference evidence="1 2" key="1">
    <citation type="journal article" date="2017" name="Nat. Commun.">
        <title>'ARMAN' archaea depend on association with euryarchaeal host in culture and in situ.</title>
        <authorList>
            <person name="Golyshina O."/>
            <person name="Toshchakov S."/>
            <person name="Makarova K."/>
            <person name="Gavrilov S."/>
            <person name="Korzhenkov A."/>
            <person name="La Cono V."/>
            <person name="Arcadi E."/>
            <person name="Nechitaylo T."/>
            <person name="Ferrer M."/>
            <person name="Kublanov I."/>
            <person name="Wolf Y."/>
            <person name="Yakimov M."/>
            <person name="Golyshin P."/>
            <person name="Slesarev A."/>
            <person name="Kozyavkin S."/>
        </authorList>
    </citation>
    <scope>NUCLEOTIDE SEQUENCE [LARGE SCALE GENOMIC DNA]</scope>
    <source>
        <strain evidence="1 2">Mia14</strain>
    </source>
</reference>
<dbReference type="KEGG" id="marh:Mia14_0797"/>
<sequence>MVQKLKLNPNRCYLLGLYECGSKDLINLKTSDDELAEKFIKLLTSEFEIKPGKLHIEKKENLNVITLYNSKLKKLFDRSLERKSFIFKYLNEYSSAYFAAIFDYNGGRTSNGRIYINRLDAGDSLLLEKLNIHSNGKSKSFMLNPNLFIALIKGYSLKVARVIH</sequence>
<keyword evidence="1" id="KW-0378">Hydrolase</keyword>
<keyword evidence="2" id="KW-1185">Reference proteome</keyword>
<dbReference type="Proteomes" id="UP000197679">
    <property type="component" value="Chromosome"/>
</dbReference>
<evidence type="ECO:0000313" key="2">
    <source>
        <dbReference type="Proteomes" id="UP000197679"/>
    </source>
</evidence>
<dbReference type="AlphaFoldDB" id="A0A218NNN3"/>
<accession>A0A218NNN3</accession>